<dbReference type="Proteomes" id="UP001152320">
    <property type="component" value="Chromosome 6"/>
</dbReference>
<dbReference type="EMBL" id="JAIZAY010000006">
    <property type="protein sequence ID" value="KAJ8040711.1"/>
    <property type="molecule type" value="Genomic_DNA"/>
</dbReference>
<keyword evidence="3" id="KW-1185">Reference proteome</keyword>
<organism evidence="2 3">
    <name type="scientific">Holothuria leucospilota</name>
    <name type="common">Black long sea cucumber</name>
    <name type="synonym">Mertensiothuria leucospilota</name>
    <dbReference type="NCBI Taxonomy" id="206669"/>
    <lineage>
        <taxon>Eukaryota</taxon>
        <taxon>Metazoa</taxon>
        <taxon>Echinodermata</taxon>
        <taxon>Eleutherozoa</taxon>
        <taxon>Echinozoa</taxon>
        <taxon>Holothuroidea</taxon>
        <taxon>Aspidochirotacea</taxon>
        <taxon>Aspidochirotida</taxon>
        <taxon>Holothuriidae</taxon>
        <taxon>Holothuria</taxon>
    </lineage>
</organism>
<accession>A0A9Q1HD05</accession>
<proteinExistence type="predicted"/>
<feature type="signal peptide" evidence="1">
    <location>
        <begin position="1"/>
        <end position="19"/>
    </location>
</feature>
<sequence>MKTLLMFIGVVLLFTKGNSLECYSCTDCLPSFLSFVEDTDVCWFPNDSCYKEIEDDGSVNRGCTSSITCAAKDISPGRCIGEVIKPCYICCNADDCNSSTTVTVSFFTFMLSIGAAIISQFV</sequence>
<name>A0A9Q1HD05_HOLLE</name>
<reference evidence="2" key="1">
    <citation type="submission" date="2021-10" db="EMBL/GenBank/DDBJ databases">
        <title>Tropical sea cucumber genome reveals ecological adaptation and Cuvierian tubules defense mechanism.</title>
        <authorList>
            <person name="Chen T."/>
        </authorList>
    </citation>
    <scope>NUCLEOTIDE SEQUENCE</scope>
    <source>
        <strain evidence="2">Nanhai2018</strain>
        <tissue evidence="2">Muscle</tissue>
    </source>
</reference>
<gene>
    <name evidence="2" type="ORF">HOLleu_15090</name>
</gene>
<dbReference type="InterPro" id="IPR045860">
    <property type="entry name" value="Snake_toxin-like_sf"/>
</dbReference>
<feature type="chain" id="PRO_5040420379" evidence="1">
    <location>
        <begin position="20"/>
        <end position="122"/>
    </location>
</feature>
<evidence type="ECO:0000256" key="1">
    <source>
        <dbReference type="SAM" id="SignalP"/>
    </source>
</evidence>
<dbReference type="OrthoDB" id="6083863at2759"/>
<keyword evidence="1" id="KW-0732">Signal</keyword>
<dbReference type="AlphaFoldDB" id="A0A9Q1HD05"/>
<comment type="caution">
    <text evidence="2">The sequence shown here is derived from an EMBL/GenBank/DDBJ whole genome shotgun (WGS) entry which is preliminary data.</text>
</comment>
<dbReference type="SUPFAM" id="SSF57302">
    <property type="entry name" value="Snake toxin-like"/>
    <property type="match status" value="1"/>
</dbReference>
<protein>
    <submittedName>
        <fullName evidence="2">Uncharacterized protein</fullName>
    </submittedName>
</protein>
<evidence type="ECO:0000313" key="2">
    <source>
        <dbReference type="EMBL" id="KAJ8040711.1"/>
    </source>
</evidence>
<evidence type="ECO:0000313" key="3">
    <source>
        <dbReference type="Proteomes" id="UP001152320"/>
    </source>
</evidence>